<sequence length="205" mass="23951">MTKIGYARVSSKEQNLQRQYEKFESVGVTKIFSDKLSGKNNNRPKLQEMLNYIRESDIIVVTELDRLGRNNKEVTYIMNQIQEKNATLEILNLPSLSGIQDDNLRRLLNNLIIELFKYTAENERKQIRERQRQGIEIAKEKGKYKGRPLAYSADSTDKQKRVTYKKIVEMLGKDVPITQISKDLGVARNTIYRIRDELGRNELIR</sequence>
<reference evidence="8" key="1">
    <citation type="submission" date="2020-12" db="EMBL/GenBank/DDBJ databases">
        <title>Vagococcus allomyrinae sp. nov. and Enterococcus lavae sp. nov., isolated from the larvae of Allomyrina dichotoma.</title>
        <authorList>
            <person name="Lee S.D."/>
        </authorList>
    </citation>
    <scope>NUCLEOTIDE SEQUENCE</scope>
    <source>
        <strain evidence="8">BWB3-3</strain>
    </source>
</reference>
<dbReference type="SUPFAM" id="SSF53041">
    <property type="entry name" value="Resolvase-like"/>
    <property type="match status" value="1"/>
</dbReference>
<dbReference type="GO" id="GO:0015074">
    <property type="term" value="P:DNA integration"/>
    <property type="evidence" value="ECO:0007669"/>
    <property type="project" value="UniProtKB-KW"/>
</dbReference>
<comment type="caution">
    <text evidence="8">The sequence shown here is derived from an EMBL/GenBank/DDBJ whole genome shotgun (WGS) entry which is preliminary data.</text>
</comment>
<keyword evidence="2" id="KW-0229">DNA integration</keyword>
<dbReference type="EMBL" id="JAEEGA010000027">
    <property type="protein sequence ID" value="MBP1044417.1"/>
    <property type="molecule type" value="Genomic_DNA"/>
</dbReference>
<dbReference type="InterPro" id="IPR050639">
    <property type="entry name" value="SSR_resolvase"/>
</dbReference>
<proteinExistence type="inferred from homology"/>
<dbReference type="Gene3D" id="3.40.50.1390">
    <property type="entry name" value="Resolvase, N-terminal catalytic domain"/>
    <property type="match status" value="1"/>
</dbReference>
<keyword evidence="4" id="KW-0233">DNA recombination</keyword>
<evidence type="ECO:0000256" key="1">
    <source>
        <dbReference type="ARBA" id="ARBA00009913"/>
    </source>
</evidence>
<dbReference type="PROSITE" id="PS00397">
    <property type="entry name" value="RECOMBINASES_1"/>
    <property type="match status" value="1"/>
</dbReference>
<dbReference type="PANTHER" id="PTHR30461:SF26">
    <property type="entry name" value="RESOLVASE HOMOLOG YNEB"/>
    <property type="match status" value="1"/>
</dbReference>
<dbReference type="PROSITE" id="PS51736">
    <property type="entry name" value="RECOMBINASES_3"/>
    <property type="match status" value="1"/>
</dbReference>
<feature type="active site" description="O-(5'-phospho-DNA)-serine intermediate" evidence="5 6">
    <location>
        <position position="10"/>
    </location>
</feature>
<evidence type="ECO:0000256" key="6">
    <source>
        <dbReference type="PROSITE-ProRule" id="PRU10137"/>
    </source>
</evidence>
<dbReference type="Pfam" id="PF00239">
    <property type="entry name" value="Resolvase"/>
    <property type="match status" value="1"/>
</dbReference>
<comment type="similarity">
    <text evidence="1">Belongs to the site-specific recombinase resolvase family.</text>
</comment>
<dbReference type="Gene3D" id="1.10.10.60">
    <property type="entry name" value="Homeodomain-like"/>
    <property type="match status" value="1"/>
</dbReference>
<evidence type="ECO:0000313" key="8">
    <source>
        <dbReference type="EMBL" id="MBP1044417.1"/>
    </source>
</evidence>
<dbReference type="GO" id="GO:0003677">
    <property type="term" value="F:DNA binding"/>
    <property type="evidence" value="ECO:0007669"/>
    <property type="project" value="UniProtKB-KW"/>
</dbReference>
<evidence type="ECO:0000256" key="2">
    <source>
        <dbReference type="ARBA" id="ARBA00022908"/>
    </source>
</evidence>
<dbReference type="GO" id="GO:0000150">
    <property type="term" value="F:DNA strand exchange activity"/>
    <property type="evidence" value="ECO:0007669"/>
    <property type="project" value="InterPro"/>
</dbReference>
<name>A0A940PGX6_9ENTE</name>
<dbReference type="PANTHER" id="PTHR30461">
    <property type="entry name" value="DNA-INVERTASE FROM LAMBDOID PROPHAGE"/>
    <property type="match status" value="1"/>
</dbReference>
<evidence type="ECO:0000256" key="3">
    <source>
        <dbReference type="ARBA" id="ARBA00023125"/>
    </source>
</evidence>
<dbReference type="InterPro" id="IPR006118">
    <property type="entry name" value="Recombinase_CS"/>
</dbReference>
<evidence type="ECO:0000256" key="4">
    <source>
        <dbReference type="ARBA" id="ARBA00023172"/>
    </source>
</evidence>
<feature type="domain" description="Resolvase/invertase-type recombinase catalytic" evidence="7">
    <location>
        <begin position="2"/>
        <end position="142"/>
    </location>
</feature>
<dbReference type="AlphaFoldDB" id="A0A940PGX6"/>
<dbReference type="InterPro" id="IPR006120">
    <property type="entry name" value="Resolvase_HTH_dom"/>
</dbReference>
<dbReference type="Pfam" id="PF02796">
    <property type="entry name" value="HTH_7"/>
    <property type="match status" value="1"/>
</dbReference>
<gene>
    <name evidence="8" type="ORF">I6N95_25750</name>
</gene>
<dbReference type="SMART" id="SM00857">
    <property type="entry name" value="Resolvase"/>
    <property type="match status" value="1"/>
</dbReference>
<organism evidence="8 9">
    <name type="scientific">Vagococcus allomyrinae</name>
    <dbReference type="NCBI Taxonomy" id="2794353"/>
    <lineage>
        <taxon>Bacteria</taxon>
        <taxon>Bacillati</taxon>
        <taxon>Bacillota</taxon>
        <taxon>Bacilli</taxon>
        <taxon>Lactobacillales</taxon>
        <taxon>Enterococcaceae</taxon>
        <taxon>Vagococcus</taxon>
    </lineage>
</organism>
<keyword evidence="9" id="KW-1185">Reference proteome</keyword>
<keyword evidence="3" id="KW-0238">DNA-binding</keyword>
<evidence type="ECO:0000259" key="7">
    <source>
        <dbReference type="PROSITE" id="PS51736"/>
    </source>
</evidence>
<dbReference type="CDD" id="cd03768">
    <property type="entry name" value="SR_ResInv"/>
    <property type="match status" value="1"/>
</dbReference>
<accession>A0A940PGX6</accession>
<protein>
    <submittedName>
        <fullName evidence="8">Recombinase family protein</fullName>
    </submittedName>
</protein>
<evidence type="ECO:0000313" key="9">
    <source>
        <dbReference type="Proteomes" id="UP000674938"/>
    </source>
</evidence>
<dbReference type="InterPro" id="IPR006119">
    <property type="entry name" value="Resolv_N"/>
</dbReference>
<evidence type="ECO:0000256" key="5">
    <source>
        <dbReference type="PIRSR" id="PIRSR606118-50"/>
    </source>
</evidence>
<dbReference type="RefSeq" id="WP_209532885.1">
    <property type="nucleotide sequence ID" value="NZ_JAEEGA010000027.1"/>
</dbReference>
<dbReference type="InterPro" id="IPR036162">
    <property type="entry name" value="Resolvase-like_N_sf"/>
</dbReference>
<dbReference type="Proteomes" id="UP000674938">
    <property type="component" value="Unassembled WGS sequence"/>
</dbReference>